<dbReference type="PIRSF" id="PIRSF034834">
    <property type="entry name" value="PduT"/>
    <property type="match status" value="1"/>
</dbReference>
<dbReference type="SUPFAM" id="SSF143414">
    <property type="entry name" value="CcmK-like"/>
    <property type="match status" value="2"/>
</dbReference>
<dbReference type="InterPro" id="IPR037233">
    <property type="entry name" value="CcmK-like_sf"/>
</dbReference>
<evidence type="ECO:0000256" key="2">
    <source>
        <dbReference type="ARBA" id="ARBA00024446"/>
    </source>
</evidence>
<dbReference type="PROSITE" id="PS51930">
    <property type="entry name" value="BMC_2"/>
    <property type="match status" value="2"/>
</dbReference>
<comment type="subcellular location">
    <subcellularLocation>
        <location evidence="1">Bacterial microcompartment</location>
    </subcellularLocation>
</comment>
<dbReference type="InterPro" id="IPR050575">
    <property type="entry name" value="BMC_shell"/>
</dbReference>
<feature type="domain" description="BMC" evidence="4">
    <location>
        <begin position="4"/>
        <end position="86"/>
    </location>
</feature>
<dbReference type="Gene3D" id="3.30.70.1710">
    <property type="match status" value="2"/>
</dbReference>
<dbReference type="CDD" id="cd07053">
    <property type="entry name" value="BMC_PduT_repeat1"/>
    <property type="match status" value="1"/>
</dbReference>
<dbReference type="RefSeq" id="WP_073289169.1">
    <property type="nucleotide sequence ID" value="NZ_FRCP01000015.1"/>
</dbReference>
<dbReference type="STRING" id="1120996.SAMN02746066_03001"/>
<evidence type="ECO:0000313" key="6">
    <source>
        <dbReference type="Proteomes" id="UP000184038"/>
    </source>
</evidence>
<dbReference type="InterPro" id="IPR000249">
    <property type="entry name" value="BMC_dom"/>
</dbReference>
<evidence type="ECO:0000256" key="1">
    <source>
        <dbReference type="ARBA" id="ARBA00024322"/>
    </source>
</evidence>
<keyword evidence="2" id="KW-1283">Bacterial microcompartment</keyword>
<dbReference type="CDD" id="cd07054">
    <property type="entry name" value="BMC_PduT_repeat2"/>
    <property type="match status" value="1"/>
</dbReference>
<dbReference type="OrthoDB" id="9791973at2"/>
<dbReference type="Proteomes" id="UP000184038">
    <property type="component" value="Unassembled WGS sequence"/>
</dbReference>
<reference evidence="5 6" key="1">
    <citation type="submission" date="2016-11" db="EMBL/GenBank/DDBJ databases">
        <authorList>
            <person name="Jaros S."/>
            <person name="Januszkiewicz K."/>
            <person name="Wedrychowicz H."/>
        </authorList>
    </citation>
    <scope>NUCLEOTIDE SEQUENCE [LARGE SCALE GENOMIC DNA]</scope>
    <source>
        <strain evidence="5 6">DSM 15930</strain>
    </source>
</reference>
<dbReference type="PANTHER" id="PTHR33941">
    <property type="entry name" value="PROPANEDIOL UTILIZATION PROTEIN PDUA"/>
    <property type="match status" value="1"/>
</dbReference>
<dbReference type="AlphaFoldDB" id="A0A1M7L129"/>
<protein>
    <submittedName>
        <fullName evidence="5">PduT-like ethanolamine utilization protein</fullName>
    </submittedName>
</protein>
<dbReference type="InterPro" id="IPR044872">
    <property type="entry name" value="CcmK/CsoS1_BMC"/>
</dbReference>
<accession>A0A1M7L129</accession>
<dbReference type="PANTHER" id="PTHR33941:SF11">
    <property type="entry name" value="BACTERIAL MICROCOMPARTMENT SHELL PROTEIN PDUJ"/>
    <property type="match status" value="1"/>
</dbReference>
<dbReference type="InterPro" id="IPR011238">
    <property type="entry name" value="Micro_shell_prot_PduT"/>
</dbReference>
<evidence type="ECO:0000259" key="4">
    <source>
        <dbReference type="PROSITE" id="PS51930"/>
    </source>
</evidence>
<comment type="similarity">
    <text evidence="3">Belongs to the bacterial microcompartments protein family.</text>
</comment>
<dbReference type="GO" id="GO:0031469">
    <property type="term" value="C:bacterial microcompartment"/>
    <property type="evidence" value="ECO:0007669"/>
    <property type="project" value="UniProtKB-SubCell"/>
</dbReference>
<evidence type="ECO:0000256" key="3">
    <source>
        <dbReference type="PROSITE-ProRule" id="PRU01278"/>
    </source>
</evidence>
<keyword evidence="6" id="KW-1185">Reference proteome</keyword>
<proteinExistence type="inferred from homology"/>
<name>A0A1M7L129_9FIRM</name>
<dbReference type="Pfam" id="PF00936">
    <property type="entry name" value="BMC"/>
    <property type="match status" value="2"/>
</dbReference>
<dbReference type="EMBL" id="FRCP01000015">
    <property type="protein sequence ID" value="SHM71561.1"/>
    <property type="molecule type" value="Genomic_DNA"/>
</dbReference>
<sequence>MSKSIGALEFQSISKGMYIADAIVKKANVEILFFRTICPGKFLVIITGEEDAIDEAIDCGEDLAEKSLVDSFRVHNVSPEIVEGFRNRYVHPSYIDAIGIIETRKVCTGIRVLDIALKAADVSLLKLYMAFAIGGKLVFLVTGSVSSIQYAFSEGKALLSDYESENIAIIPSPSEEMLEQLVHGKKEVNE</sequence>
<gene>
    <name evidence="5" type="ORF">SAMN02746066_03001</name>
</gene>
<evidence type="ECO:0000313" key="5">
    <source>
        <dbReference type="EMBL" id="SHM71561.1"/>
    </source>
</evidence>
<feature type="domain" description="BMC" evidence="4">
    <location>
        <begin position="97"/>
        <end position="182"/>
    </location>
</feature>
<organism evidence="5 6">
    <name type="scientific">Anaerosporobacter mobilis DSM 15930</name>
    <dbReference type="NCBI Taxonomy" id="1120996"/>
    <lineage>
        <taxon>Bacteria</taxon>
        <taxon>Bacillati</taxon>
        <taxon>Bacillota</taxon>
        <taxon>Clostridia</taxon>
        <taxon>Lachnospirales</taxon>
        <taxon>Lachnospiraceae</taxon>
        <taxon>Anaerosporobacter</taxon>
    </lineage>
</organism>
<dbReference type="SMART" id="SM00877">
    <property type="entry name" value="BMC"/>
    <property type="match status" value="2"/>
</dbReference>